<feature type="compositionally biased region" description="Acidic residues" evidence="1">
    <location>
        <begin position="233"/>
        <end position="246"/>
    </location>
</feature>
<feature type="region of interest" description="Disordered" evidence="1">
    <location>
        <begin position="193"/>
        <end position="246"/>
    </location>
</feature>
<evidence type="ECO:0000313" key="3">
    <source>
        <dbReference type="Proteomes" id="UP001286313"/>
    </source>
</evidence>
<dbReference type="AlphaFoldDB" id="A0AAE1FNV9"/>
<dbReference type="Proteomes" id="UP001286313">
    <property type="component" value="Unassembled WGS sequence"/>
</dbReference>
<comment type="caution">
    <text evidence="2">The sequence shown here is derived from an EMBL/GenBank/DDBJ whole genome shotgun (WGS) entry which is preliminary data.</text>
</comment>
<feature type="compositionally biased region" description="Basic and acidic residues" evidence="1">
    <location>
        <begin position="209"/>
        <end position="232"/>
    </location>
</feature>
<keyword evidence="3" id="KW-1185">Reference proteome</keyword>
<protein>
    <submittedName>
        <fullName evidence="2">Uncharacterized protein</fullName>
    </submittedName>
</protein>
<evidence type="ECO:0000256" key="1">
    <source>
        <dbReference type="SAM" id="MobiDB-lite"/>
    </source>
</evidence>
<evidence type="ECO:0000313" key="2">
    <source>
        <dbReference type="EMBL" id="KAK3877249.1"/>
    </source>
</evidence>
<accession>A0AAE1FNV9</accession>
<organism evidence="2 3">
    <name type="scientific">Petrolisthes cinctipes</name>
    <name type="common">Flat porcelain crab</name>
    <dbReference type="NCBI Taxonomy" id="88211"/>
    <lineage>
        <taxon>Eukaryota</taxon>
        <taxon>Metazoa</taxon>
        <taxon>Ecdysozoa</taxon>
        <taxon>Arthropoda</taxon>
        <taxon>Crustacea</taxon>
        <taxon>Multicrustacea</taxon>
        <taxon>Malacostraca</taxon>
        <taxon>Eumalacostraca</taxon>
        <taxon>Eucarida</taxon>
        <taxon>Decapoda</taxon>
        <taxon>Pleocyemata</taxon>
        <taxon>Anomura</taxon>
        <taxon>Galatheoidea</taxon>
        <taxon>Porcellanidae</taxon>
        <taxon>Petrolisthes</taxon>
    </lineage>
</organism>
<feature type="region of interest" description="Disordered" evidence="1">
    <location>
        <begin position="15"/>
        <end position="62"/>
    </location>
</feature>
<reference evidence="2" key="1">
    <citation type="submission" date="2023-10" db="EMBL/GenBank/DDBJ databases">
        <title>Genome assemblies of two species of porcelain crab, Petrolisthes cinctipes and Petrolisthes manimaculis (Anomura: Porcellanidae).</title>
        <authorList>
            <person name="Angst P."/>
        </authorList>
    </citation>
    <scope>NUCLEOTIDE SEQUENCE</scope>
    <source>
        <strain evidence="2">PB745_01</strain>
        <tissue evidence="2">Gill</tissue>
    </source>
</reference>
<feature type="compositionally biased region" description="Low complexity" evidence="1">
    <location>
        <begin position="16"/>
        <end position="45"/>
    </location>
</feature>
<dbReference type="EMBL" id="JAWQEG010001704">
    <property type="protein sequence ID" value="KAK3877249.1"/>
    <property type="molecule type" value="Genomic_DNA"/>
</dbReference>
<feature type="compositionally biased region" description="Polar residues" evidence="1">
    <location>
        <begin position="312"/>
        <end position="324"/>
    </location>
</feature>
<sequence length="350" mass="39765">MQLRKTLLRKIKDLRNNTNTPNNNASWSSRAAAGSAGATVVAGDGRNVSRGAPTPTTQQPESVQDDEFVFVDYIDCGSITAEDEGGWWIVEDDHQSPTADSLHVPASTTPSCTSATTNEVEEPLVFVDQHYEQDLDTQRSNKVTNNGAENVDLNYLLVEDVVVETRTHTTEPVKNKVVWTGNLHELHHQHTFCKDETKYSSHSGDEEDDKKREYRTNCDIEKEDHKKSSENDKEVEENDDDDREDEELSYLQHLQFDQALIGTSHRRKPVVAAEESRQLKKSAAIKNSIFDSQHPKSRWPYARSRDICRDPVTSNTSARNARNNTSKERRKAKKMLTRQLRTERTDAGLW</sequence>
<feature type="compositionally biased region" description="Basic and acidic residues" evidence="1">
    <location>
        <begin position="340"/>
        <end position="350"/>
    </location>
</feature>
<proteinExistence type="predicted"/>
<name>A0AAE1FNV9_PETCI</name>
<gene>
    <name evidence="2" type="ORF">Pcinc_018047</name>
</gene>
<feature type="region of interest" description="Disordered" evidence="1">
    <location>
        <begin position="310"/>
        <end position="350"/>
    </location>
</feature>